<name>A0ABX2FR52_9BACT</name>
<comment type="caution">
    <text evidence="1">The sequence shown here is derived from an EMBL/GenBank/DDBJ whole genome shotgun (WGS) entry which is preliminary data.</text>
</comment>
<proteinExistence type="predicted"/>
<evidence type="ECO:0000313" key="2">
    <source>
        <dbReference type="Proteomes" id="UP000779507"/>
    </source>
</evidence>
<keyword evidence="2" id="KW-1185">Reference proteome</keyword>
<dbReference type="EMBL" id="JABSNP010000007">
    <property type="protein sequence ID" value="NRT18969.1"/>
    <property type="molecule type" value="Genomic_DNA"/>
</dbReference>
<dbReference type="Proteomes" id="UP000779507">
    <property type="component" value="Unassembled WGS sequence"/>
</dbReference>
<gene>
    <name evidence="1" type="ORF">HNP98_001792</name>
</gene>
<sequence length="187" mass="21371">MTYNFLAAKLDKMNVLNHIFENTDLQLFDSYSEYGQEICRYRSASEIATKFDLENGGQFAITLQMWSPRFGVEIAFSRIKLNPKYCDGHTFRYSTSGWGLIQLYLGGCQKNCLHHSHIGHFNERGAMGRVDNDSELAEVKRWNWKQIASTSGRLRRQISKMSVRKFDGLDALPGADALSKGGVELRY</sequence>
<organism evidence="1 2">
    <name type="scientific">Hymenobacter caeli</name>
    <dbReference type="NCBI Taxonomy" id="2735894"/>
    <lineage>
        <taxon>Bacteria</taxon>
        <taxon>Pseudomonadati</taxon>
        <taxon>Bacteroidota</taxon>
        <taxon>Cytophagia</taxon>
        <taxon>Cytophagales</taxon>
        <taxon>Hymenobacteraceae</taxon>
        <taxon>Hymenobacter</taxon>
    </lineage>
</organism>
<evidence type="ECO:0000313" key="1">
    <source>
        <dbReference type="EMBL" id="NRT18969.1"/>
    </source>
</evidence>
<protein>
    <submittedName>
        <fullName evidence="1">Uncharacterized protein</fullName>
    </submittedName>
</protein>
<dbReference type="RefSeq" id="WP_173809713.1">
    <property type="nucleotide sequence ID" value="NZ_JABSNP010000007.1"/>
</dbReference>
<accession>A0ABX2FR52</accession>
<reference evidence="1 2" key="1">
    <citation type="submission" date="2020-05" db="EMBL/GenBank/DDBJ databases">
        <title>Genomic Encyclopedia of Type Strains, Phase IV (KMG-V): Genome sequencing to study the core and pangenomes of soil and plant-associated prokaryotes.</title>
        <authorList>
            <person name="Whitman W."/>
        </authorList>
    </citation>
    <scope>NUCLEOTIDE SEQUENCE [LARGE SCALE GENOMIC DNA]</scope>
    <source>
        <strain evidence="1 2">9A</strain>
    </source>
</reference>